<evidence type="ECO:0000313" key="18">
    <source>
        <dbReference type="EMBL" id="GBP60241.1"/>
    </source>
</evidence>
<comment type="catalytic activity">
    <reaction evidence="15">
        <text>13-(9Z-hexadecenoyloxy)-octadecanoate + H2O = 13-hydroxy-octadecanoate + (9Z)-hexadecenoate + H(+)</text>
        <dbReference type="Rhea" id="RHEA:52076"/>
        <dbReference type="ChEBI" id="CHEBI:15377"/>
        <dbReference type="ChEBI" id="CHEBI:15378"/>
        <dbReference type="ChEBI" id="CHEBI:32372"/>
        <dbReference type="ChEBI" id="CHEBI:136304"/>
        <dbReference type="ChEBI" id="CHEBI:136315"/>
    </reaction>
    <physiologicalReaction direction="left-to-right" evidence="15">
        <dbReference type="Rhea" id="RHEA:52077"/>
    </physiologicalReaction>
</comment>
<comment type="catalytic activity">
    <reaction evidence="14">
        <text>13-(9Z-octadecenoyloxy)-octadecanoate + H2O = 13-hydroxy-octadecanoate + (9Z)-octadecenoate + H(+)</text>
        <dbReference type="Rhea" id="RHEA:52064"/>
        <dbReference type="ChEBI" id="CHEBI:15377"/>
        <dbReference type="ChEBI" id="CHEBI:15378"/>
        <dbReference type="ChEBI" id="CHEBI:30823"/>
        <dbReference type="ChEBI" id="CHEBI:136303"/>
        <dbReference type="ChEBI" id="CHEBI:136304"/>
    </reaction>
    <physiologicalReaction direction="left-to-right" evidence="14">
        <dbReference type="Rhea" id="RHEA:52065"/>
    </physiologicalReaction>
</comment>
<feature type="transmembrane region" description="Helical" evidence="17">
    <location>
        <begin position="214"/>
        <end position="237"/>
    </location>
</feature>
<dbReference type="OrthoDB" id="1898221at2759"/>
<evidence type="ECO:0000313" key="19">
    <source>
        <dbReference type="Proteomes" id="UP000299102"/>
    </source>
</evidence>
<comment type="catalytic activity">
    <reaction evidence="1">
        <text>9-(9Z-hexadecenoyloxy)-octadecanoate + H2O = (9Z)-hexadecenoate + 9-hydroxy-octadecanoate + H(+)</text>
        <dbReference type="Rhea" id="RHEA:52068"/>
        <dbReference type="ChEBI" id="CHEBI:15377"/>
        <dbReference type="ChEBI" id="CHEBI:15378"/>
        <dbReference type="ChEBI" id="CHEBI:32372"/>
        <dbReference type="ChEBI" id="CHEBI:136286"/>
        <dbReference type="ChEBI" id="CHEBI:136309"/>
    </reaction>
    <physiologicalReaction direction="left-to-right" evidence="1">
        <dbReference type="Rhea" id="RHEA:52069"/>
    </physiologicalReaction>
</comment>
<feature type="transmembrane region" description="Helical" evidence="17">
    <location>
        <begin position="104"/>
        <end position="124"/>
    </location>
</feature>
<comment type="catalytic activity">
    <reaction evidence="16">
        <text>12-(9Z-hexadecenoyloxy)-octadecanoate + H2O = 12-hydroxyoctadecanoate + (9Z)-hexadecenoate + H(+)</text>
        <dbReference type="Rhea" id="RHEA:52072"/>
        <dbReference type="ChEBI" id="CHEBI:15377"/>
        <dbReference type="ChEBI" id="CHEBI:15378"/>
        <dbReference type="ChEBI" id="CHEBI:32372"/>
        <dbReference type="ChEBI" id="CHEBI:84201"/>
        <dbReference type="ChEBI" id="CHEBI:136312"/>
    </reaction>
    <physiologicalReaction direction="left-to-right" evidence="16">
        <dbReference type="Rhea" id="RHEA:52073"/>
    </physiologicalReaction>
</comment>
<evidence type="ECO:0000256" key="12">
    <source>
        <dbReference type="ARBA" id="ARBA00048800"/>
    </source>
</evidence>
<comment type="caution">
    <text evidence="18">The sequence shown here is derived from an EMBL/GenBank/DDBJ whole genome shotgun (WGS) entry which is preliminary data.</text>
</comment>
<keyword evidence="6 17" id="KW-0472">Membrane</keyword>
<evidence type="ECO:0000256" key="5">
    <source>
        <dbReference type="ARBA" id="ARBA00022989"/>
    </source>
</evidence>
<sequence length="297" mass="34291">MSSVRVQSNAKVFSGVDRNALDFRICFYALCFIHHSHIAMVLLQIDFESHEDPKIRMYDHGKWKLFTTWFNLLYLAYFPLSLCCDMFERVERPLKYLGKFRNELFTTILFPATLYADAMFWRVWTIDTELIAPKGVDPLIPWYSQYSMHVVSLVVAVVDLLVVPRARPKSMVPGLALNTVFIVTYGGVTCYDIAHGMYIYPLLKRFSSLDLLLFLLYSIISNYFFYTLQWCIVDVVWKKKDDTKKKNYTSKQSTGYYAKDKCKVYDIYGIRAVFVCSRCVTGGAAHDRPATASVGCS</sequence>
<dbReference type="GO" id="GO:0016020">
    <property type="term" value="C:membrane"/>
    <property type="evidence" value="ECO:0007669"/>
    <property type="project" value="InterPro"/>
</dbReference>
<dbReference type="AlphaFoldDB" id="A0A4C1X8V9"/>
<evidence type="ECO:0000256" key="14">
    <source>
        <dbReference type="ARBA" id="ARBA00049296"/>
    </source>
</evidence>
<keyword evidence="19" id="KW-1185">Reference proteome</keyword>
<evidence type="ECO:0000256" key="4">
    <source>
        <dbReference type="ARBA" id="ARBA00022692"/>
    </source>
</evidence>
<dbReference type="Pfam" id="PF04750">
    <property type="entry name" value="Far-17a_AIG1"/>
    <property type="match status" value="1"/>
</dbReference>
<comment type="catalytic activity">
    <reaction evidence="12">
        <text>9-(9Z-octadecenoyloxy)-octadecanoate + H2O = 9-hydroxy-octadecanoate + (9Z)-octadecenoate + H(+)</text>
        <dbReference type="Rhea" id="RHEA:52048"/>
        <dbReference type="ChEBI" id="CHEBI:15377"/>
        <dbReference type="ChEBI" id="CHEBI:15378"/>
        <dbReference type="ChEBI" id="CHEBI:30823"/>
        <dbReference type="ChEBI" id="CHEBI:136282"/>
        <dbReference type="ChEBI" id="CHEBI:136286"/>
    </reaction>
    <physiologicalReaction direction="left-to-right" evidence="12">
        <dbReference type="Rhea" id="RHEA:52049"/>
    </physiologicalReaction>
</comment>
<dbReference type="PANTHER" id="PTHR10989:SF16">
    <property type="entry name" value="AT02829P-RELATED"/>
    <property type="match status" value="1"/>
</dbReference>
<keyword evidence="5 17" id="KW-1133">Transmembrane helix</keyword>
<comment type="catalytic activity">
    <reaction evidence="10">
        <text>12-octadecanoyloxy-octadecanoate + H2O = 12-hydroxyoctadecanoate + octadecanoate + H(+)</text>
        <dbReference type="Rhea" id="RHEA:52080"/>
        <dbReference type="ChEBI" id="CHEBI:15377"/>
        <dbReference type="ChEBI" id="CHEBI:15378"/>
        <dbReference type="ChEBI" id="CHEBI:25629"/>
        <dbReference type="ChEBI" id="CHEBI:84201"/>
        <dbReference type="ChEBI" id="CHEBI:136330"/>
    </reaction>
    <physiologicalReaction direction="left-to-right" evidence="10">
        <dbReference type="Rhea" id="RHEA:52081"/>
    </physiologicalReaction>
</comment>
<feature type="transmembrane region" description="Helical" evidence="17">
    <location>
        <begin position="175"/>
        <end position="194"/>
    </location>
</feature>
<comment type="catalytic activity">
    <reaction evidence="8">
        <text>13-octadecanoyloxy-octadecanoate + H2O = 13-hydroxy-octadecanoate + octadecanoate + H(+)</text>
        <dbReference type="Rhea" id="RHEA:52084"/>
        <dbReference type="ChEBI" id="CHEBI:15377"/>
        <dbReference type="ChEBI" id="CHEBI:15378"/>
        <dbReference type="ChEBI" id="CHEBI:25629"/>
        <dbReference type="ChEBI" id="CHEBI:136304"/>
        <dbReference type="ChEBI" id="CHEBI:136335"/>
    </reaction>
    <physiologicalReaction direction="left-to-right" evidence="8">
        <dbReference type="Rhea" id="RHEA:52085"/>
    </physiologicalReaction>
</comment>
<feature type="transmembrane region" description="Helical" evidence="17">
    <location>
        <begin position="65"/>
        <end position="83"/>
    </location>
</feature>
<keyword evidence="4 17" id="KW-0812">Transmembrane</keyword>
<feature type="transmembrane region" description="Helical" evidence="17">
    <location>
        <begin position="21"/>
        <end position="45"/>
    </location>
</feature>
<evidence type="ECO:0000256" key="7">
    <source>
        <dbReference type="ARBA" id="ARBA00047368"/>
    </source>
</evidence>
<comment type="catalytic activity">
    <reaction evidence="13">
        <text>9-octadecanoyloxy-octadecanoate + H2O = 9-hydroxy-octadecanoate + octadecanoate + H(+)</text>
        <dbReference type="Rhea" id="RHEA:52096"/>
        <dbReference type="ChEBI" id="CHEBI:15377"/>
        <dbReference type="ChEBI" id="CHEBI:15378"/>
        <dbReference type="ChEBI" id="CHEBI:25629"/>
        <dbReference type="ChEBI" id="CHEBI:136286"/>
        <dbReference type="ChEBI" id="CHEBI:136373"/>
    </reaction>
    <physiologicalReaction direction="left-to-right" evidence="13">
        <dbReference type="Rhea" id="RHEA:52097"/>
    </physiologicalReaction>
</comment>
<dbReference type="GO" id="GO:0012505">
    <property type="term" value="C:endomembrane system"/>
    <property type="evidence" value="ECO:0007669"/>
    <property type="project" value="UniProtKB-SubCell"/>
</dbReference>
<evidence type="ECO:0000256" key="8">
    <source>
        <dbReference type="ARBA" id="ARBA00047427"/>
    </source>
</evidence>
<dbReference type="Proteomes" id="UP000299102">
    <property type="component" value="Unassembled WGS sequence"/>
</dbReference>
<protein>
    <submittedName>
        <fullName evidence="18">Androgen-induced gene 1 protein</fullName>
    </submittedName>
</protein>
<evidence type="ECO:0000256" key="17">
    <source>
        <dbReference type="SAM" id="Phobius"/>
    </source>
</evidence>
<evidence type="ECO:0000256" key="2">
    <source>
        <dbReference type="ARBA" id="ARBA00004127"/>
    </source>
</evidence>
<dbReference type="EMBL" id="BGZK01000783">
    <property type="protein sequence ID" value="GBP60241.1"/>
    <property type="molecule type" value="Genomic_DNA"/>
</dbReference>
<name>A0A4C1X8V9_EUMVA</name>
<evidence type="ECO:0000256" key="13">
    <source>
        <dbReference type="ARBA" id="ARBA00049221"/>
    </source>
</evidence>
<accession>A0A4C1X8V9</accession>
<comment type="similarity">
    <text evidence="3">Belongs to the AIG1 family.</text>
</comment>
<proteinExistence type="inferred from homology"/>
<evidence type="ECO:0000256" key="6">
    <source>
        <dbReference type="ARBA" id="ARBA00023136"/>
    </source>
</evidence>
<evidence type="ECO:0000256" key="15">
    <source>
        <dbReference type="ARBA" id="ARBA00049322"/>
    </source>
</evidence>
<evidence type="ECO:0000256" key="16">
    <source>
        <dbReference type="ARBA" id="ARBA00049428"/>
    </source>
</evidence>
<evidence type="ECO:0000256" key="10">
    <source>
        <dbReference type="ARBA" id="ARBA00048680"/>
    </source>
</evidence>
<reference evidence="18 19" key="1">
    <citation type="journal article" date="2019" name="Commun. Biol.">
        <title>The bagworm genome reveals a unique fibroin gene that provides high tensile strength.</title>
        <authorList>
            <person name="Kono N."/>
            <person name="Nakamura H."/>
            <person name="Ohtoshi R."/>
            <person name="Tomita M."/>
            <person name="Numata K."/>
            <person name="Arakawa K."/>
        </authorList>
    </citation>
    <scope>NUCLEOTIDE SEQUENCE [LARGE SCALE GENOMIC DNA]</scope>
</reference>
<dbReference type="InterPro" id="IPR006838">
    <property type="entry name" value="ADTRP_AIG1"/>
</dbReference>
<evidence type="ECO:0000256" key="1">
    <source>
        <dbReference type="ARBA" id="ARBA00000923"/>
    </source>
</evidence>
<feature type="transmembrane region" description="Helical" evidence="17">
    <location>
        <begin position="144"/>
        <end position="163"/>
    </location>
</feature>
<gene>
    <name evidence="18" type="primary">Aig1</name>
    <name evidence="18" type="ORF">EVAR_14003_1</name>
</gene>
<evidence type="ECO:0000256" key="9">
    <source>
        <dbReference type="ARBA" id="ARBA00047863"/>
    </source>
</evidence>
<evidence type="ECO:0000256" key="3">
    <source>
        <dbReference type="ARBA" id="ARBA00009300"/>
    </source>
</evidence>
<dbReference type="STRING" id="151549.A0A4C1X8V9"/>
<comment type="catalytic activity">
    <reaction evidence="11">
        <text>12-(9Z-octadecenoyloxy)-octadecanoate + H2O = 12-hydroxyoctadecanoate + (9Z)-octadecenoate + H(+)</text>
        <dbReference type="Rhea" id="RHEA:52060"/>
        <dbReference type="ChEBI" id="CHEBI:15377"/>
        <dbReference type="ChEBI" id="CHEBI:15378"/>
        <dbReference type="ChEBI" id="CHEBI:30823"/>
        <dbReference type="ChEBI" id="CHEBI:84201"/>
        <dbReference type="ChEBI" id="CHEBI:136302"/>
    </reaction>
    <physiologicalReaction direction="left-to-right" evidence="11">
        <dbReference type="Rhea" id="RHEA:52061"/>
    </physiologicalReaction>
</comment>
<dbReference type="PANTHER" id="PTHR10989">
    <property type="entry name" value="ANDROGEN-INDUCED PROTEIN 1-RELATED"/>
    <property type="match status" value="1"/>
</dbReference>
<organism evidence="18 19">
    <name type="scientific">Eumeta variegata</name>
    <name type="common">Bagworm moth</name>
    <name type="synonym">Eumeta japonica</name>
    <dbReference type="NCBI Taxonomy" id="151549"/>
    <lineage>
        <taxon>Eukaryota</taxon>
        <taxon>Metazoa</taxon>
        <taxon>Ecdysozoa</taxon>
        <taxon>Arthropoda</taxon>
        <taxon>Hexapoda</taxon>
        <taxon>Insecta</taxon>
        <taxon>Pterygota</taxon>
        <taxon>Neoptera</taxon>
        <taxon>Endopterygota</taxon>
        <taxon>Lepidoptera</taxon>
        <taxon>Glossata</taxon>
        <taxon>Ditrysia</taxon>
        <taxon>Tineoidea</taxon>
        <taxon>Psychidae</taxon>
        <taxon>Oiketicinae</taxon>
        <taxon>Eumeta</taxon>
    </lineage>
</organism>
<comment type="catalytic activity">
    <reaction evidence="9">
        <text>9-hexadecanoyloxy-octadecanoate + H2O = 9-hydroxy-octadecanoate + hexadecanoate + H(+)</text>
        <dbReference type="Rhea" id="RHEA:52052"/>
        <dbReference type="ChEBI" id="CHEBI:7896"/>
        <dbReference type="ChEBI" id="CHEBI:15377"/>
        <dbReference type="ChEBI" id="CHEBI:15378"/>
        <dbReference type="ChEBI" id="CHEBI:83670"/>
        <dbReference type="ChEBI" id="CHEBI:136286"/>
    </reaction>
    <physiologicalReaction direction="left-to-right" evidence="9">
        <dbReference type="Rhea" id="RHEA:52053"/>
    </physiologicalReaction>
</comment>
<comment type="catalytic activity">
    <reaction evidence="7">
        <text>12-hexadecanoyloxy-octadecanoate + H2O = 12-hydroxyoctadecanoate + hexadecanoate + H(+)</text>
        <dbReference type="Rhea" id="RHEA:52056"/>
        <dbReference type="ChEBI" id="CHEBI:7896"/>
        <dbReference type="ChEBI" id="CHEBI:15377"/>
        <dbReference type="ChEBI" id="CHEBI:15378"/>
        <dbReference type="ChEBI" id="CHEBI:83677"/>
        <dbReference type="ChEBI" id="CHEBI:84201"/>
    </reaction>
    <physiologicalReaction direction="left-to-right" evidence="7">
        <dbReference type="Rhea" id="RHEA:52057"/>
    </physiologicalReaction>
</comment>
<comment type="subcellular location">
    <subcellularLocation>
        <location evidence="2">Endomembrane system</location>
        <topology evidence="2">Multi-pass membrane protein</topology>
    </subcellularLocation>
</comment>
<evidence type="ECO:0000256" key="11">
    <source>
        <dbReference type="ARBA" id="ARBA00048701"/>
    </source>
</evidence>